<evidence type="ECO:0000256" key="3">
    <source>
        <dbReference type="ARBA" id="ARBA00023163"/>
    </source>
</evidence>
<keyword evidence="2" id="KW-0238">DNA-binding</keyword>
<dbReference type="PANTHER" id="PTHR30146:SF138">
    <property type="entry name" value="TRANSCRIPTIONAL REGULATORY PROTEIN"/>
    <property type="match status" value="1"/>
</dbReference>
<feature type="domain" description="HTH lacI-type" evidence="5">
    <location>
        <begin position="1"/>
        <end position="50"/>
    </location>
</feature>
<dbReference type="InterPro" id="IPR000843">
    <property type="entry name" value="HTH_LacI"/>
</dbReference>
<dbReference type="CDD" id="cd01392">
    <property type="entry name" value="HTH_LacI"/>
    <property type="match status" value="1"/>
</dbReference>
<dbReference type="Gene3D" id="3.40.50.2300">
    <property type="match status" value="2"/>
</dbReference>
<evidence type="ECO:0000313" key="7">
    <source>
        <dbReference type="Proteomes" id="UP000298664"/>
    </source>
</evidence>
<dbReference type="PANTHER" id="PTHR30146">
    <property type="entry name" value="LACI-RELATED TRANSCRIPTIONAL REPRESSOR"/>
    <property type="match status" value="1"/>
</dbReference>
<keyword evidence="1" id="KW-0805">Transcription regulation</keyword>
<evidence type="ECO:0000256" key="1">
    <source>
        <dbReference type="ARBA" id="ARBA00023015"/>
    </source>
</evidence>
<evidence type="ECO:0000259" key="5">
    <source>
        <dbReference type="PROSITE" id="PS50932"/>
    </source>
</evidence>
<dbReference type="Pfam" id="PF13377">
    <property type="entry name" value="Peripla_BP_3"/>
    <property type="match status" value="1"/>
</dbReference>
<dbReference type="InterPro" id="IPR010982">
    <property type="entry name" value="Lambda_DNA-bd_dom_sf"/>
</dbReference>
<dbReference type="RefSeq" id="WP_170980324.1">
    <property type="nucleotide sequence ID" value="NZ_CP124734.1"/>
</dbReference>
<evidence type="ECO:0000256" key="4">
    <source>
        <dbReference type="SAM" id="MobiDB-lite"/>
    </source>
</evidence>
<evidence type="ECO:0000313" key="6">
    <source>
        <dbReference type="EMBL" id="WHA42610.1"/>
    </source>
</evidence>
<dbReference type="Gene3D" id="1.10.260.40">
    <property type="entry name" value="lambda repressor-like DNA-binding domains"/>
    <property type="match status" value="1"/>
</dbReference>
<name>A0AAF0KEP8_9HYPH</name>
<dbReference type="SUPFAM" id="SSF47413">
    <property type="entry name" value="lambda repressor-like DNA-binding domains"/>
    <property type="match status" value="1"/>
</dbReference>
<protein>
    <submittedName>
        <fullName evidence="6">Substrate-binding domain-containing protein</fullName>
    </submittedName>
</protein>
<organism evidence="6 7">
    <name type="scientific">Agrobacterium larrymoorei</name>
    <dbReference type="NCBI Taxonomy" id="160699"/>
    <lineage>
        <taxon>Bacteria</taxon>
        <taxon>Pseudomonadati</taxon>
        <taxon>Pseudomonadota</taxon>
        <taxon>Alphaproteobacteria</taxon>
        <taxon>Hyphomicrobiales</taxon>
        <taxon>Rhizobiaceae</taxon>
        <taxon>Rhizobium/Agrobacterium group</taxon>
        <taxon>Agrobacterium</taxon>
    </lineage>
</organism>
<dbReference type="InterPro" id="IPR028082">
    <property type="entry name" value="Peripla_BP_I"/>
</dbReference>
<proteinExistence type="predicted"/>
<dbReference type="SMART" id="SM00354">
    <property type="entry name" value="HTH_LACI"/>
    <property type="match status" value="1"/>
</dbReference>
<dbReference type="GO" id="GO:0003700">
    <property type="term" value="F:DNA-binding transcription factor activity"/>
    <property type="evidence" value="ECO:0007669"/>
    <property type="project" value="TreeGrafter"/>
</dbReference>
<dbReference type="GO" id="GO:0000976">
    <property type="term" value="F:transcription cis-regulatory region binding"/>
    <property type="evidence" value="ECO:0007669"/>
    <property type="project" value="TreeGrafter"/>
</dbReference>
<keyword evidence="3" id="KW-0804">Transcription</keyword>
<dbReference type="InterPro" id="IPR046335">
    <property type="entry name" value="LacI/GalR-like_sensor"/>
</dbReference>
<accession>A0AAF0KEP8</accession>
<dbReference type="EMBL" id="CP124734">
    <property type="protein sequence ID" value="WHA42610.1"/>
    <property type="molecule type" value="Genomic_DNA"/>
</dbReference>
<evidence type="ECO:0000256" key="2">
    <source>
        <dbReference type="ARBA" id="ARBA00023125"/>
    </source>
</evidence>
<dbReference type="Proteomes" id="UP000298664">
    <property type="component" value="Chromosome Linear"/>
</dbReference>
<dbReference type="AlphaFoldDB" id="A0AAF0KEP8"/>
<feature type="compositionally biased region" description="Polar residues" evidence="4">
    <location>
        <begin position="333"/>
        <end position="343"/>
    </location>
</feature>
<gene>
    <name evidence="6" type="ORF">CFBP5477_015110</name>
</gene>
<dbReference type="Pfam" id="PF00356">
    <property type="entry name" value="LacI"/>
    <property type="match status" value="1"/>
</dbReference>
<dbReference type="CDD" id="cd06273">
    <property type="entry name" value="PBP1_LacI-like"/>
    <property type="match status" value="1"/>
</dbReference>
<feature type="region of interest" description="Disordered" evidence="4">
    <location>
        <begin position="323"/>
        <end position="343"/>
    </location>
</feature>
<reference evidence="6" key="1">
    <citation type="submission" date="2023-05" db="EMBL/GenBank/DDBJ databases">
        <title>Complete genome sequence of Agrobacterium larrymoorei CFBP5477.</title>
        <authorList>
            <person name="Yen H.-C."/>
            <person name="Chou L."/>
            <person name="Lin Y.-C."/>
            <person name="Lai E.-M."/>
            <person name="Kuo C.-H."/>
        </authorList>
    </citation>
    <scope>NUCLEOTIDE SEQUENCE</scope>
    <source>
        <strain evidence="6">CFBP5477</strain>
    </source>
</reference>
<sequence length="343" mass="36848">MAKAAGVSIASVSRELNGRGGVSAENSLKIQAAIKAIGYVPANAAQTLSRRRSRVLGALIPTLDYSVYARKVQSFRARAMMKGYSVLLATTDWEATSELAQCDDLVRGGAEGIMLEGNNHPPELYERLRQNNVLYVNTSVYNPEGPHPTIGFRNNTLASRATQHLIDLGHRSIAVIVSKLANNDRASDRLAGVRATIEAAGGSLPDSHVVQCDFRMSSSREALRHLMAQTPRPTAVVCTNDVLAMGAIMECQHSGIKVPQSLSVIGFDDLDWAAHLSPPLTTFLVPTAEIGARSADYLISRIDGVPVIDHAELDVPFIMRQSTGPVEREAPDTSPQSIAATVT</sequence>
<dbReference type="SUPFAM" id="SSF53822">
    <property type="entry name" value="Periplasmic binding protein-like I"/>
    <property type="match status" value="1"/>
</dbReference>
<dbReference type="PROSITE" id="PS50932">
    <property type="entry name" value="HTH_LACI_2"/>
    <property type="match status" value="1"/>
</dbReference>